<feature type="repeat" description="ANK" evidence="1">
    <location>
        <begin position="990"/>
        <end position="1022"/>
    </location>
</feature>
<dbReference type="Gene3D" id="1.25.40.20">
    <property type="entry name" value="Ankyrin repeat-containing domain"/>
    <property type="match status" value="1"/>
</dbReference>
<dbReference type="OrthoDB" id="194358at2759"/>
<sequence length="1115" mass="123555">MYLLNVDTLRLEEYLSEPPRYAILSHTWYAVHEELSFQDLISGKLDDAAKRRGRQKIDGCCKEAKRENYRYVWIDTCCIDKTNAVELGEAIISMFRWYQNAAICYVYLSDVPFEFDHTRPGSAFSSSRWFTRGWTLQELLAPSELRFYTKSWEQIALKQELAAAIEGITGIPQNVVRDSSNLDQETTVAQRLSWAARRETKREEDLAYCMVGLFGVHMSMIYGEGGRNAFIRLQEAILKITRDDSIFAWGLGTHHKTLPRLSSDAPISGGIWASSPADFLNCGQIVPRKRLCASNPSITAGRLDICLSITNCDGIDYGLLNCGPSSRFDQCVCVPLITNARFSADNSALAREFVKPHGHYATLLPIPQSLLSPRDIHIVADKTSKKEAGSTRTWLDIKFSRSGLTLVDRYPMNDWAGTSAKVPRMTDPDVPRSGTKWYLARFQPAEGTVNKLLLVVVEINVRNGAGYEQIDCHLMAISPSTPLAGVQFRLERMRKLAFGNLSMRLGTSTTSATINKEPNTGFVVDLVSTRDAIAPDLVDADVEMAHVDKKHEFVRKLSDLDGLLACSEQVKHELSEKNNEYNSVLSNLKIVESTMSALEVERLRLETESRLLRTQIQQAERSSSTLGRELTAVQKTIAQEVQAINDQEDRGIGSVQHWLEKAVAAAHYGEDVPPSHSVKSSGLSSRPRHSSQYSDSHTLQNAGWSDPGTGMPTGKAYWPIHFLVGDANNMGQASDTDPGQQEIVCPEIQGPIIRAIYHGRLSEATVMLAHAVSGHELSQQAKGWLLTRAVSIQNESMARVLIEQGSLMDVRDANQNTPLMHAVLNHDCAIACLLIAKGSYVNADRSWLSPFLMLPYAIENGWDDISLLLIENGSDLNDYPAARSTPLTAAVKKSNYTMAKLLLDRGASPNIADKDGNLPIAHAAFLNHLDMVQLLLSYRSVANAVHMQNGQCMASIDGLAALHGNTTMLLCLLHHITAYPQVKQTPEVVPMKSALVYAAENGHIDALELLFKGGCKVDAKSGDGRTPLICAAEKGHKAMAKHLLHKYKHDRLDRPAFNYAARTGNMQMAKLLVECGVRPEVKSFRDTPIKLAERHGHPDLAAYLRTVQTREKDGM</sequence>
<feature type="domain" description="Heterokaryon incompatibility" evidence="4">
    <location>
        <begin position="21"/>
        <end position="110"/>
    </location>
</feature>
<dbReference type="InterPro" id="IPR002110">
    <property type="entry name" value="Ankyrin_rpt"/>
</dbReference>
<keyword evidence="7" id="KW-1185">Reference proteome</keyword>
<organism evidence="6 7">
    <name type="scientific">Ophiostoma piceae (strain UAMH 11346)</name>
    <name type="common">Sap stain fungus</name>
    <dbReference type="NCBI Taxonomy" id="1262450"/>
    <lineage>
        <taxon>Eukaryota</taxon>
        <taxon>Fungi</taxon>
        <taxon>Dikarya</taxon>
        <taxon>Ascomycota</taxon>
        <taxon>Pezizomycotina</taxon>
        <taxon>Sordariomycetes</taxon>
        <taxon>Sordariomycetidae</taxon>
        <taxon>Ophiostomatales</taxon>
        <taxon>Ophiostomataceae</taxon>
        <taxon>Ophiostoma</taxon>
    </lineage>
</organism>
<dbReference type="HOGENOM" id="CLU_000288_138_8_1"/>
<accession>S3C7Y6</accession>
<evidence type="ECO:0000313" key="7">
    <source>
        <dbReference type="Proteomes" id="UP000016923"/>
    </source>
</evidence>
<dbReference type="InterPro" id="IPR036770">
    <property type="entry name" value="Ankyrin_rpt-contain_sf"/>
</dbReference>
<evidence type="ECO:0000259" key="5">
    <source>
        <dbReference type="Pfam" id="PF26640"/>
    </source>
</evidence>
<dbReference type="EMBL" id="KE148148">
    <property type="protein sequence ID" value="EPE08942.1"/>
    <property type="molecule type" value="Genomic_DNA"/>
</dbReference>
<evidence type="ECO:0000256" key="3">
    <source>
        <dbReference type="SAM" id="MobiDB-lite"/>
    </source>
</evidence>
<dbReference type="InterPro" id="IPR058525">
    <property type="entry name" value="DUF8212"/>
</dbReference>
<keyword evidence="6" id="KW-0418">Kinase</keyword>
<dbReference type="PROSITE" id="PS50088">
    <property type="entry name" value="ANK_REPEAT"/>
    <property type="match status" value="2"/>
</dbReference>
<dbReference type="GO" id="GO:0016301">
    <property type="term" value="F:kinase activity"/>
    <property type="evidence" value="ECO:0007669"/>
    <property type="project" value="UniProtKB-KW"/>
</dbReference>
<feature type="domain" description="DUF8212" evidence="5">
    <location>
        <begin position="228"/>
        <end position="256"/>
    </location>
</feature>
<dbReference type="SMART" id="SM00248">
    <property type="entry name" value="ANK"/>
    <property type="match status" value="7"/>
</dbReference>
<dbReference type="PROSITE" id="PS50297">
    <property type="entry name" value="ANK_REP_REGION"/>
    <property type="match status" value="1"/>
</dbReference>
<keyword evidence="2" id="KW-0175">Coiled coil</keyword>
<dbReference type="PANTHER" id="PTHR10622:SF10">
    <property type="entry name" value="HET DOMAIN-CONTAINING PROTEIN"/>
    <property type="match status" value="1"/>
</dbReference>
<keyword evidence="1" id="KW-0040">ANK repeat</keyword>
<dbReference type="SUPFAM" id="SSF48403">
    <property type="entry name" value="Ankyrin repeat"/>
    <property type="match status" value="1"/>
</dbReference>
<evidence type="ECO:0000256" key="1">
    <source>
        <dbReference type="PROSITE-ProRule" id="PRU00023"/>
    </source>
</evidence>
<dbReference type="InterPro" id="IPR010730">
    <property type="entry name" value="HET"/>
</dbReference>
<dbReference type="STRING" id="1262450.S3C7Y6"/>
<dbReference type="eggNOG" id="KOG4177">
    <property type="taxonomic scope" value="Eukaryota"/>
</dbReference>
<dbReference type="Pfam" id="PF06985">
    <property type="entry name" value="HET"/>
    <property type="match status" value="1"/>
</dbReference>
<feature type="coiled-coil region" evidence="2">
    <location>
        <begin position="588"/>
        <end position="622"/>
    </location>
</feature>
<evidence type="ECO:0000256" key="2">
    <source>
        <dbReference type="SAM" id="Coils"/>
    </source>
</evidence>
<dbReference type="Pfam" id="PF12796">
    <property type="entry name" value="Ank_2"/>
    <property type="match status" value="3"/>
</dbReference>
<proteinExistence type="predicted"/>
<feature type="region of interest" description="Disordered" evidence="3">
    <location>
        <begin position="670"/>
        <end position="710"/>
    </location>
</feature>
<keyword evidence="6" id="KW-0808">Transferase</keyword>
<name>S3C7Y6_OPHP1</name>
<protein>
    <submittedName>
        <fullName evidence="6">Cmgc protein kinase</fullName>
    </submittedName>
</protein>
<reference evidence="6 7" key="1">
    <citation type="journal article" date="2013" name="BMC Genomics">
        <title>The genome and transcriptome of the pine saprophyte Ophiostoma piceae, and a comparison with the bark beetle-associated pine pathogen Grosmannia clavigera.</title>
        <authorList>
            <person name="Haridas S."/>
            <person name="Wang Y."/>
            <person name="Lim L."/>
            <person name="Massoumi Alamouti S."/>
            <person name="Jackman S."/>
            <person name="Docking R."/>
            <person name="Robertson G."/>
            <person name="Birol I."/>
            <person name="Bohlmann J."/>
            <person name="Breuil C."/>
        </authorList>
    </citation>
    <scope>NUCLEOTIDE SEQUENCE [LARGE SCALE GENOMIC DNA]</scope>
    <source>
        <strain evidence="6 7">UAMH 11346</strain>
    </source>
</reference>
<feature type="repeat" description="ANK" evidence="1">
    <location>
        <begin position="882"/>
        <end position="914"/>
    </location>
</feature>
<dbReference type="PANTHER" id="PTHR10622">
    <property type="entry name" value="HET DOMAIN-CONTAINING PROTEIN"/>
    <property type="match status" value="1"/>
</dbReference>
<dbReference type="VEuPathDB" id="FungiDB:F503_04529"/>
<evidence type="ECO:0000313" key="6">
    <source>
        <dbReference type="EMBL" id="EPE08942.1"/>
    </source>
</evidence>
<gene>
    <name evidence="6" type="ORF">F503_04529</name>
</gene>
<evidence type="ECO:0000259" key="4">
    <source>
        <dbReference type="Pfam" id="PF06985"/>
    </source>
</evidence>
<dbReference type="Proteomes" id="UP000016923">
    <property type="component" value="Unassembled WGS sequence"/>
</dbReference>
<dbReference type="AlphaFoldDB" id="S3C7Y6"/>
<feature type="compositionally biased region" description="Polar residues" evidence="3">
    <location>
        <begin position="692"/>
        <end position="703"/>
    </location>
</feature>
<dbReference type="Pfam" id="PF26640">
    <property type="entry name" value="DUF8212"/>
    <property type="match status" value="1"/>
</dbReference>